<dbReference type="AlphaFoldDB" id="A0A932GPN4"/>
<proteinExistence type="predicted"/>
<organism evidence="2 3">
    <name type="scientific">Tectimicrobiota bacterium</name>
    <dbReference type="NCBI Taxonomy" id="2528274"/>
    <lineage>
        <taxon>Bacteria</taxon>
        <taxon>Pseudomonadati</taxon>
        <taxon>Nitrospinota/Tectimicrobiota group</taxon>
        <taxon>Candidatus Tectimicrobiota</taxon>
    </lineage>
</organism>
<accession>A0A932GPN4</accession>
<evidence type="ECO:0000313" key="2">
    <source>
        <dbReference type="EMBL" id="MBI3015043.1"/>
    </source>
</evidence>
<dbReference type="Pfam" id="PF13455">
    <property type="entry name" value="MUG113"/>
    <property type="match status" value="1"/>
</dbReference>
<gene>
    <name evidence="2" type="ORF">HYY65_08315</name>
</gene>
<name>A0A932GPN4_UNCTE</name>
<reference evidence="2" key="1">
    <citation type="submission" date="2020-07" db="EMBL/GenBank/DDBJ databases">
        <title>Huge and variable diversity of episymbiotic CPR bacteria and DPANN archaea in groundwater ecosystems.</title>
        <authorList>
            <person name="He C.Y."/>
            <person name="Keren R."/>
            <person name="Whittaker M."/>
            <person name="Farag I.F."/>
            <person name="Doudna J."/>
            <person name="Cate J.H.D."/>
            <person name="Banfield J.F."/>
        </authorList>
    </citation>
    <scope>NUCLEOTIDE SEQUENCE</scope>
    <source>
        <strain evidence="2">NC_groundwater_717_Ag_S-0.2um_59_8</strain>
    </source>
</reference>
<evidence type="ECO:0000259" key="1">
    <source>
        <dbReference type="Pfam" id="PF10543"/>
    </source>
</evidence>
<feature type="domain" description="KilA-N DNA-binding" evidence="1">
    <location>
        <begin position="13"/>
        <end position="97"/>
    </location>
</feature>
<comment type="caution">
    <text evidence="2">The sequence shown here is derived from an EMBL/GenBank/DDBJ whole genome shotgun (WGS) entry which is preliminary data.</text>
</comment>
<evidence type="ECO:0000313" key="3">
    <source>
        <dbReference type="Proteomes" id="UP000741360"/>
    </source>
</evidence>
<dbReference type="EMBL" id="JACPSX010000160">
    <property type="protein sequence ID" value="MBI3015043.1"/>
    <property type="molecule type" value="Genomic_DNA"/>
</dbReference>
<dbReference type="InterPro" id="IPR018873">
    <property type="entry name" value="KilA-N_DNA-bd_domain"/>
</dbReference>
<dbReference type="Proteomes" id="UP000741360">
    <property type="component" value="Unassembled WGS sequence"/>
</dbReference>
<sequence length="243" mass="27026">MTTLVPTERIDHAILLIRGQKVMLDADLAELYGVTTKVLNQAVNRNRDRFPEDFIFQLTADEKAKVVAKSPHLQCLKFSSVLPCAFTEPGAGMLASVLRSPAATKISIEVLRAFARLRQEEEPEPLPENSGARNLFAAIRDAILLQPEDEIYTTSEPYTYFVQAGDRGPIKIGSTRNLLVRLRTLCAMSPVPLKLLGVMKGDAEDRCHLRLGAFRLHGEWFAPSSVVFDFIREHAVIPESGRA</sequence>
<protein>
    <submittedName>
        <fullName evidence="2">ORF6N domain-containing protein</fullName>
    </submittedName>
</protein>
<dbReference type="Pfam" id="PF10543">
    <property type="entry name" value="ORF6N"/>
    <property type="match status" value="1"/>
</dbReference>